<dbReference type="AlphaFoldDB" id="A0A3D8Q009"/>
<evidence type="ECO:0000256" key="1">
    <source>
        <dbReference type="SAM" id="Phobius"/>
    </source>
</evidence>
<organism evidence="2 3">
    <name type="scientific">Oceanobacillus chungangensis</name>
    <dbReference type="NCBI Taxonomy" id="1229152"/>
    <lineage>
        <taxon>Bacteria</taxon>
        <taxon>Bacillati</taxon>
        <taxon>Bacillota</taxon>
        <taxon>Bacilli</taxon>
        <taxon>Bacillales</taxon>
        <taxon>Bacillaceae</taxon>
        <taxon>Oceanobacillus</taxon>
    </lineage>
</organism>
<feature type="transmembrane region" description="Helical" evidence="1">
    <location>
        <begin position="57"/>
        <end position="79"/>
    </location>
</feature>
<dbReference type="RefSeq" id="WP_115748235.1">
    <property type="nucleotide sequence ID" value="NZ_PIOD01000002.1"/>
</dbReference>
<dbReference type="OrthoDB" id="2380880at2"/>
<reference evidence="3" key="1">
    <citation type="submission" date="2017-11" db="EMBL/GenBank/DDBJ databases">
        <authorList>
            <person name="Zhu W."/>
        </authorList>
    </citation>
    <scope>NUCLEOTIDE SEQUENCE [LARGE SCALE GENOMIC DNA]</scope>
    <source>
        <strain evidence="3">CAU 1051</strain>
    </source>
</reference>
<dbReference type="EMBL" id="PIOD01000002">
    <property type="protein sequence ID" value="RDW21780.1"/>
    <property type="molecule type" value="Genomic_DNA"/>
</dbReference>
<evidence type="ECO:0008006" key="4">
    <source>
        <dbReference type="Google" id="ProtNLM"/>
    </source>
</evidence>
<dbReference type="Proteomes" id="UP000256520">
    <property type="component" value="Unassembled WGS sequence"/>
</dbReference>
<proteinExistence type="predicted"/>
<keyword evidence="3" id="KW-1185">Reference proteome</keyword>
<evidence type="ECO:0000313" key="2">
    <source>
        <dbReference type="EMBL" id="RDW21780.1"/>
    </source>
</evidence>
<feature type="transmembrane region" description="Helical" evidence="1">
    <location>
        <begin position="165"/>
        <end position="182"/>
    </location>
</feature>
<keyword evidence="1" id="KW-1133">Transmembrane helix</keyword>
<feature type="transmembrane region" description="Helical" evidence="1">
    <location>
        <begin position="110"/>
        <end position="129"/>
    </location>
</feature>
<protein>
    <recommendedName>
        <fullName evidence="4">DUF2157 domain-containing protein</fullName>
    </recommendedName>
</protein>
<feature type="transmembrane region" description="Helical" evidence="1">
    <location>
        <begin position="85"/>
        <end position="103"/>
    </location>
</feature>
<evidence type="ECO:0000313" key="3">
    <source>
        <dbReference type="Proteomes" id="UP000256520"/>
    </source>
</evidence>
<feature type="transmembrane region" description="Helical" evidence="1">
    <location>
        <begin position="141"/>
        <end position="158"/>
    </location>
</feature>
<name>A0A3D8Q009_9BACI</name>
<gene>
    <name evidence="2" type="ORF">CWR45_02580</name>
</gene>
<keyword evidence="1" id="KW-0812">Transmembrane</keyword>
<accession>A0A3D8Q009</accession>
<keyword evidence="1" id="KW-0472">Membrane</keyword>
<sequence length="183" mass="21536">MADNDRFTVIINEIKYWKTHKLLPNEQCDFLLALYTNGDNRMEKQESVTSKESKTNLILNLQLCLLILLLPFSFLVLYFTKFHPGLQLGILILFLSYTFWSYGYHKQTNVWIMHLALMKALFIILLLTVSLCNQLMDSGSMLHTVVIPLNFVSWFIIGRKLRIRYLMITSAFLLFFAIIYFTF</sequence>
<comment type="caution">
    <text evidence="2">The sequence shown here is derived from an EMBL/GenBank/DDBJ whole genome shotgun (WGS) entry which is preliminary data.</text>
</comment>